<dbReference type="GO" id="GO:0001510">
    <property type="term" value="P:RNA methylation"/>
    <property type="evidence" value="ECO:0007669"/>
    <property type="project" value="InterPro"/>
</dbReference>
<reference evidence="7 8" key="1">
    <citation type="submission" date="2020-05" db="EMBL/GenBank/DDBJ databases">
        <title>Draft genome sequence of Desulfovibrio sp. strain HN2T.</title>
        <authorList>
            <person name="Ueno A."/>
            <person name="Tamazawa S."/>
            <person name="Tamamura S."/>
            <person name="Murakami T."/>
            <person name="Kiyama T."/>
            <person name="Inomata H."/>
            <person name="Amano Y."/>
            <person name="Miyakawa K."/>
            <person name="Tamaki H."/>
            <person name="Naganuma T."/>
            <person name="Kaneko K."/>
        </authorList>
    </citation>
    <scope>NUCLEOTIDE SEQUENCE [LARGE SCALE GENOMIC DNA]</scope>
    <source>
        <strain evidence="7 8">HN2</strain>
    </source>
</reference>
<evidence type="ECO:0000256" key="4">
    <source>
        <dbReference type="ARBA" id="ARBA00022884"/>
    </source>
</evidence>
<dbReference type="InterPro" id="IPR023267">
    <property type="entry name" value="RCMT"/>
</dbReference>
<accession>A0A7J0BDE5</accession>
<dbReference type="PANTHER" id="PTHR22807:SF53">
    <property type="entry name" value="RIBOSOMAL RNA SMALL SUBUNIT METHYLTRANSFERASE B-RELATED"/>
    <property type="match status" value="1"/>
</dbReference>
<keyword evidence="8" id="KW-1185">Reference proteome</keyword>
<dbReference type="AlphaFoldDB" id="A0A7J0BDE5"/>
<dbReference type="InterPro" id="IPR006027">
    <property type="entry name" value="NusB_RsmB_TIM44"/>
</dbReference>
<dbReference type="InterPro" id="IPR029063">
    <property type="entry name" value="SAM-dependent_MTases_sf"/>
</dbReference>
<dbReference type="InterPro" id="IPR001678">
    <property type="entry name" value="MeTrfase_RsmB-F_NOP2_dom"/>
</dbReference>
<evidence type="ECO:0000313" key="7">
    <source>
        <dbReference type="EMBL" id="GFM31713.1"/>
    </source>
</evidence>
<organism evidence="7 8">
    <name type="scientific">Desulfovibrio subterraneus</name>
    <dbReference type="NCBI Taxonomy" id="2718620"/>
    <lineage>
        <taxon>Bacteria</taxon>
        <taxon>Pseudomonadati</taxon>
        <taxon>Thermodesulfobacteriota</taxon>
        <taxon>Desulfovibrionia</taxon>
        <taxon>Desulfovibrionales</taxon>
        <taxon>Desulfovibrionaceae</taxon>
        <taxon>Desulfovibrio</taxon>
    </lineage>
</organism>
<evidence type="ECO:0000256" key="3">
    <source>
        <dbReference type="ARBA" id="ARBA00022691"/>
    </source>
</evidence>
<dbReference type="InterPro" id="IPR054728">
    <property type="entry name" value="RsmB-like_ferredoxin"/>
</dbReference>
<comment type="caution">
    <text evidence="7">The sequence shown here is derived from an EMBL/GenBank/DDBJ whole genome shotgun (WGS) entry which is preliminary data.</text>
</comment>
<dbReference type="PANTHER" id="PTHR22807">
    <property type="entry name" value="NOP2 YEAST -RELATED NOL1/NOP2/FMU SUN DOMAIN-CONTAINING"/>
    <property type="match status" value="1"/>
</dbReference>
<keyword evidence="4 5" id="KW-0694">RNA-binding</keyword>
<evidence type="ECO:0000256" key="2">
    <source>
        <dbReference type="ARBA" id="ARBA00022679"/>
    </source>
</evidence>
<dbReference type="Gene3D" id="1.10.940.10">
    <property type="entry name" value="NusB-like"/>
    <property type="match status" value="1"/>
</dbReference>
<feature type="domain" description="SAM-dependent MTase RsmB/NOP-type" evidence="6">
    <location>
        <begin position="182"/>
        <end position="444"/>
    </location>
</feature>
<dbReference type="SUPFAM" id="SSF48013">
    <property type="entry name" value="NusB-like"/>
    <property type="match status" value="1"/>
</dbReference>
<dbReference type="RefSeq" id="WP_174403422.1">
    <property type="nucleotide sequence ID" value="NZ_BLVO01000001.1"/>
</dbReference>
<dbReference type="PRINTS" id="PR02008">
    <property type="entry name" value="RCMTFAMILY"/>
</dbReference>
<dbReference type="InterPro" id="IPR049560">
    <property type="entry name" value="MeTrfase_RsmB-F_NOP2_cat"/>
</dbReference>
<feature type="binding site" evidence="5">
    <location>
        <position position="293"/>
    </location>
    <ligand>
        <name>S-adenosyl-L-methionine</name>
        <dbReference type="ChEBI" id="CHEBI:59789"/>
    </ligand>
</feature>
<dbReference type="Pfam" id="PF22458">
    <property type="entry name" value="RsmF-B_ferredox"/>
    <property type="match status" value="1"/>
</dbReference>
<dbReference type="InterPro" id="IPR035926">
    <property type="entry name" value="NusB-like_sf"/>
</dbReference>
<dbReference type="PROSITE" id="PS51686">
    <property type="entry name" value="SAM_MT_RSMB_NOP"/>
    <property type="match status" value="1"/>
</dbReference>
<dbReference type="GO" id="GO:0006355">
    <property type="term" value="P:regulation of DNA-templated transcription"/>
    <property type="evidence" value="ECO:0007669"/>
    <property type="project" value="InterPro"/>
</dbReference>
<comment type="similarity">
    <text evidence="5">Belongs to the class I-like SAM-binding methyltransferase superfamily. RsmB/NOP family.</text>
</comment>
<keyword evidence="2 5" id="KW-0808">Transferase</keyword>
<keyword evidence="3 5" id="KW-0949">S-adenosyl-L-methionine</keyword>
<dbReference type="GO" id="GO:0003723">
    <property type="term" value="F:RNA binding"/>
    <property type="evidence" value="ECO:0007669"/>
    <property type="project" value="UniProtKB-UniRule"/>
</dbReference>
<dbReference type="Pfam" id="PF01029">
    <property type="entry name" value="NusB"/>
    <property type="match status" value="1"/>
</dbReference>
<dbReference type="SUPFAM" id="SSF53335">
    <property type="entry name" value="S-adenosyl-L-methionine-dependent methyltransferases"/>
    <property type="match status" value="1"/>
</dbReference>
<dbReference type="Gene3D" id="3.40.50.150">
    <property type="entry name" value="Vaccinia Virus protein VP39"/>
    <property type="match status" value="1"/>
</dbReference>
<evidence type="ECO:0000256" key="5">
    <source>
        <dbReference type="PROSITE-ProRule" id="PRU01023"/>
    </source>
</evidence>
<sequence>MNPKKKDVLLPPARAVALECVNEILEHGQDLQAALDARLRSVRISMVDAALCTELVYGYMRLKDRIAALLSRFLKDDSKLPNKCRIAMGLAAYEMLYLDRIPVYASVDWCVNYVKRQFSQGLGKLVNAVLRNLDRMGGEAHDMQALTAGMPRSKQLAVWYSCPEWIVQMWLAAYGEENTLAYLTAGISSAPVGLRVNRTKPGADTLIEELAAHPDCLKRNGYSLLFPAGAAPVGMKSMLSEGQISRQSFASQEVLAVTEPEKWQGPVWDCCCGRGGKTIALLEAGVPVRYASDTSRERLRGMREELERLGIEPPFSLLRSAADPVAPEVWEEVGEVAFRTILADVPCSGLGTLSRRPDARYHRTPEGVRDLIATQAAILDNIAGHLAPGGRLIYVTCTVNPDENERQIAAFLERTEGIRLEREWQSPQDSPYMEFFYAAMLRRA</sequence>
<dbReference type="Pfam" id="PF01189">
    <property type="entry name" value="Methyltr_RsmB-F"/>
    <property type="match status" value="1"/>
</dbReference>
<dbReference type="CDD" id="cd02440">
    <property type="entry name" value="AdoMet_MTases"/>
    <property type="match status" value="1"/>
</dbReference>
<feature type="binding site" evidence="5">
    <location>
        <position position="344"/>
    </location>
    <ligand>
        <name>S-adenosyl-L-methionine</name>
        <dbReference type="ChEBI" id="CHEBI:59789"/>
    </ligand>
</feature>
<protein>
    <submittedName>
        <fullName evidence="7">Sun protein</fullName>
    </submittedName>
</protein>
<feature type="active site" description="Nucleophile" evidence="5">
    <location>
        <position position="397"/>
    </location>
</feature>
<keyword evidence="1 5" id="KW-0489">Methyltransferase</keyword>
<evidence type="ECO:0000256" key="1">
    <source>
        <dbReference type="ARBA" id="ARBA00022603"/>
    </source>
</evidence>
<dbReference type="Proteomes" id="UP000503840">
    <property type="component" value="Unassembled WGS sequence"/>
</dbReference>
<proteinExistence type="inferred from homology"/>
<dbReference type="EMBL" id="BLVO01000001">
    <property type="protein sequence ID" value="GFM31713.1"/>
    <property type="molecule type" value="Genomic_DNA"/>
</dbReference>
<name>A0A7J0BDE5_9BACT</name>
<gene>
    <name evidence="7" type="primary">sun</name>
    <name evidence="7" type="ORF">DSM101010T_00780</name>
</gene>
<evidence type="ECO:0000259" key="6">
    <source>
        <dbReference type="PROSITE" id="PS51686"/>
    </source>
</evidence>
<feature type="binding site" evidence="5">
    <location>
        <position position="323"/>
    </location>
    <ligand>
        <name>S-adenosyl-L-methionine</name>
        <dbReference type="ChEBI" id="CHEBI:59789"/>
    </ligand>
</feature>
<evidence type="ECO:0000313" key="8">
    <source>
        <dbReference type="Proteomes" id="UP000503840"/>
    </source>
</evidence>
<comment type="caution">
    <text evidence="5">Lacks conserved residue(s) required for the propagation of feature annotation.</text>
</comment>
<dbReference type="GO" id="GO:0008173">
    <property type="term" value="F:RNA methyltransferase activity"/>
    <property type="evidence" value="ECO:0007669"/>
    <property type="project" value="InterPro"/>
</dbReference>
<dbReference type="Gene3D" id="3.30.70.1170">
    <property type="entry name" value="Sun protein, domain 3"/>
    <property type="match status" value="1"/>
</dbReference>